<keyword evidence="1" id="KW-0597">Phosphoprotein</keyword>
<dbReference type="STRING" id="37927.SA2016_2914"/>
<proteinExistence type="predicted"/>
<evidence type="ECO:0000256" key="6">
    <source>
        <dbReference type="PROSITE-ProRule" id="PRU00169"/>
    </source>
</evidence>
<comment type="caution">
    <text evidence="6">Lacks conserved residue(s) required for the propagation of feature annotation.</text>
</comment>
<dbReference type="Proteomes" id="UP000070134">
    <property type="component" value="Chromosome"/>
</dbReference>
<dbReference type="Gene3D" id="3.40.50.2300">
    <property type="match status" value="1"/>
</dbReference>
<dbReference type="GO" id="GO:0000976">
    <property type="term" value="F:transcription cis-regulatory region binding"/>
    <property type="evidence" value="ECO:0007669"/>
    <property type="project" value="TreeGrafter"/>
</dbReference>
<dbReference type="GO" id="GO:0005829">
    <property type="term" value="C:cytosol"/>
    <property type="evidence" value="ECO:0007669"/>
    <property type="project" value="TreeGrafter"/>
</dbReference>
<dbReference type="GO" id="GO:0032993">
    <property type="term" value="C:protein-DNA complex"/>
    <property type="evidence" value="ECO:0007669"/>
    <property type="project" value="TreeGrafter"/>
</dbReference>
<evidence type="ECO:0000259" key="7">
    <source>
        <dbReference type="PROSITE" id="PS50110"/>
    </source>
</evidence>
<evidence type="ECO:0000256" key="4">
    <source>
        <dbReference type="ARBA" id="ARBA00023125"/>
    </source>
</evidence>
<evidence type="ECO:0000313" key="9">
    <source>
        <dbReference type="Proteomes" id="UP000070134"/>
    </source>
</evidence>
<dbReference type="PROSITE" id="PS50110">
    <property type="entry name" value="RESPONSE_REGULATORY"/>
    <property type="match status" value="1"/>
</dbReference>
<dbReference type="InterPro" id="IPR058245">
    <property type="entry name" value="NreC/VraR/RcsB-like_REC"/>
</dbReference>
<evidence type="ECO:0000256" key="1">
    <source>
        <dbReference type="ARBA" id="ARBA00022553"/>
    </source>
</evidence>
<keyword evidence="9" id="KW-1185">Reference proteome</keyword>
<keyword evidence="4" id="KW-0238">DNA-binding</keyword>
<dbReference type="RefSeq" id="WP_066499314.1">
    <property type="nucleotide sequence ID" value="NZ_BJMO01000086.1"/>
</dbReference>
<dbReference type="KEGG" id="satk:SA2016_2914"/>
<dbReference type="InterPro" id="IPR039420">
    <property type="entry name" value="WalR-like"/>
</dbReference>
<keyword evidence="2" id="KW-0902">Two-component regulatory system</keyword>
<dbReference type="GO" id="GO:0000156">
    <property type="term" value="F:phosphorelay response regulator activity"/>
    <property type="evidence" value="ECO:0007669"/>
    <property type="project" value="TreeGrafter"/>
</dbReference>
<dbReference type="PANTHER" id="PTHR48111:SF1">
    <property type="entry name" value="TWO-COMPONENT RESPONSE REGULATOR ORR33"/>
    <property type="match status" value="1"/>
</dbReference>
<keyword evidence="5" id="KW-0804">Transcription</keyword>
<dbReference type="CDD" id="cd17535">
    <property type="entry name" value="REC_NarL-like"/>
    <property type="match status" value="1"/>
</dbReference>
<evidence type="ECO:0000256" key="2">
    <source>
        <dbReference type="ARBA" id="ARBA00023012"/>
    </source>
</evidence>
<dbReference type="SMART" id="SM00448">
    <property type="entry name" value="REC"/>
    <property type="match status" value="1"/>
</dbReference>
<sequence>MRPELDLPADLRLKVFIVEDHALTRETLGDLLEDQGFEVVGRSPAAAATVRAVAAAAPDVCLLSLGLVGESMIEVCRAITEAAPMIACVMLSLRDRPGEITASFRAGACGYVLASLAGDRLAWALRDAVRWRRSRRTSNLS</sequence>
<evidence type="ECO:0000256" key="3">
    <source>
        <dbReference type="ARBA" id="ARBA00023015"/>
    </source>
</evidence>
<name>A0A127A2B4_9MICC</name>
<dbReference type="PANTHER" id="PTHR48111">
    <property type="entry name" value="REGULATOR OF RPOS"/>
    <property type="match status" value="1"/>
</dbReference>
<keyword evidence="3" id="KW-0805">Transcription regulation</keyword>
<dbReference type="AlphaFoldDB" id="A0A127A2B4"/>
<reference evidence="8 9" key="1">
    <citation type="submission" date="2016-02" db="EMBL/GenBank/DDBJ databases">
        <title>Complete genome of Sinomonas atrocyanea KCTC 3377.</title>
        <authorList>
            <person name="Kim K.M."/>
        </authorList>
    </citation>
    <scope>NUCLEOTIDE SEQUENCE [LARGE SCALE GENOMIC DNA]</scope>
    <source>
        <strain evidence="8 9">KCTC 3377</strain>
    </source>
</reference>
<dbReference type="InterPro" id="IPR011006">
    <property type="entry name" value="CheY-like_superfamily"/>
</dbReference>
<gene>
    <name evidence="8" type="ORF">SA2016_2914</name>
</gene>
<dbReference type="EMBL" id="CP014518">
    <property type="protein sequence ID" value="AMM33579.1"/>
    <property type="molecule type" value="Genomic_DNA"/>
</dbReference>
<dbReference type="InterPro" id="IPR001789">
    <property type="entry name" value="Sig_transdc_resp-reg_receiver"/>
</dbReference>
<feature type="domain" description="Response regulatory" evidence="7">
    <location>
        <begin position="14"/>
        <end position="129"/>
    </location>
</feature>
<protein>
    <recommendedName>
        <fullName evidence="7">Response regulatory domain-containing protein</fullName>
    </recommendedName>
</protein>
<dbReference type="SUPFAM" id="SSF52172">
    <property type="entry name" value="CheY-like"/>
    <property type="match status" value="1"/>
</dbReference>
<accession>A0A127A2B4</accession>
<dbReference type="GO" id="GO:0006355">
    <property type="term" value="P:regulation of DNA-templated transcription"/>
    <property type="evidence" value="ECO:0007669"/>
    <property type="project" value="TreeGrafter"/>
</dbReference>
<evidence type="ECO:0000313" key="8">
    <source>
        <dbReference type="EMBL" id="AMM33579.1"/>
    </source>
</evidence>
<organism evidence="8 9">
    <name type="scientific">Sinomonas atrocyanea</name>
    <dbReference type="NCBI Taxonomy" id="37927"/>
    <lineage>
        <taxon>Bacteria</taxon>
        <taxon>Bacillati</taxon>
        <taxon>Actinomycetota</taxon>
        <taxon>Actinomycetes</taxon>
        <taxon>Micrococcales</taxon>
        <taxon>Micrococcaceae</taxon>
        <taxon>Sinomonas</taxon>
    </lineage>
</organism>
<dbReference type="Pfam" id="PF00072">
    <property type="entry name" value="Response_reg"/>
    <property type="match status" value="1"/>
</dbReference>
<evidence type="ECO:0000256" key="5">
    <source>
        <dbReference type="ARBA" id="ARBA00023163"/>
    </source>
</evidence>